<dbReference type="InterPro" id="IPR007867">
    <property type="entry name" value="GMC_OxRtase_C"/>
</dbReference>
<comment type="similarity">
    <text evidence="1">Belongs to the GMC oxidoreductase family.</text>
</comment>
<feature type="region of interest" description="Disordered" evidence="2">
    <location>
        <begin position="1"/>
        <end position="21"/>
    </location>
</feature>
<dbReference type="Gene3D" id="3.50.50.60">
    <property type="entry name" value="FAD/NAD(P)-binding domain"/>
    <property type="match status" value="1"/>
</dbReference>
<comment type="caution">
    <text evidence="4">The sequence shown here is derived from an EMBL/GenBank/DDBJ whole genome shotgun (WGS) entry which is preliminary data.</text>
</comment>
<dbReference type="GO" id="GO:0016614">
    <property type="term" value="F:oxidoreductase activity, acting on CH-OH group of donors"/>
    <property type="evidence" value="ECO:0007669"/>
    <property type="project" value="InterPro"/>
</dbReference>
<sequence>MFARSTSGHLADSTGGYLTVSSPPDPTPIAIAFPEAGKALGYPNTDLNGPVQAGFAIPQGTLRRGARCSTAKAFLQPPGSGQICMWRAVGVQFERFSLQHVVYARKEVIVSAGSINSPQLLMLSGIGPARHLQSMGIPVVADLPVGQNLQDHIYPAIPFTVDRKITLVQRRVVTLPNLVSYLALGRGPLTALGGVEGLGFIKTKFTNQTDDWPDFQIHMLTGSLTSDDGQTFRRVQGVTKELYEQVYVPYQSFDTFSMYPVLLRPKSRGYIKLRSSNPHDPPIINPRYLTHPDDIHAMVDAMKISILVGLAPAYRQYDSQLFTTIFPGCEIYKLYSDPYLACAARVYTSTIYHPVGTCRMGAIEDPRTVVDPLLRVKGVKGLRVVDASIMPYIISGE</sequence>
<dbReference type="PANTHER" id="PTHR11552">
    <property type="entry name" value="GLUCOSE-METHANOL-CHOLINE GMC OXIDOREDUCTASE"/>
    <property type="match status" value="1"/>
</dbReference>
<evidence type="ECO:0000313" key="4">
    <source>
        <dbReference type="EMBL" id="GLJ59722.1"/>
    </source>
</evidence>
<dbReference type="SUPFAM" id="SSF54373">
    <property type="entry name" value="FAD-linked reductases, C-terminal domain"/>
    <property type="match status" value="1"/>
</dbReference>
<dbReference type="PANTHER" id="PTHR11552:SF227">
    <property type="entry name" value="GLUCOSE DEHYDROGENASE [FAD, QUINONE]-LIKE PROTEIN"/>
    <property type="match status" value="1"/>
</dbReference>
<dbReference type="PROSITE" id="PS00624">
    <property type="entry name" value="GMC_OXRED_2"/>
    <property type="match status" value="1"/>
</dbReference>
<name>A0AAD3RQI3_CRYJA</name>
<dbReference type="SUPFAM" id="SSF51905">
    <property type="entry name" value="FAD/NAD(P)-binding domain"/>
    <property type="match status" value="1"/>
</dbReference>
<evidence type="ECO:0000259" key="3">
    <source>
        <dbReference type="PROSITE" id="PS00624"/>
    </source>
</evidence>
<gene>
    <name evidence="4" type="ORF">SUGI_1520770</name>
</gene>
<dbReference type="Gene3D" id="3.30.410.40">
    <property type="match status" value="1"/>
</dbReference>
<organism evidence="4 5">
    <name type="scientific">Cryptomeria japonica</name>
    <name type="common">Japanese cedar</name>
    <name type="synonym">Cupressus japonica</name>
    <dbReference type="NCBI Taxonomy" id="3369"/>
    <lineage>
        <taxon>Eukaryota</taxon>
        <taxon>Viridiplantae</taxon>
        <taxon>Streptophyta</taxon>
        <taxon>Embryophyta</taxon>
        <taxon>Tracheophyta</taxon>
        <taxon>Spermatophyta</taxon>
        <taxon>Pinopsida</taxon>
        <taxon>Pinidae</taxon>
        <taxon>Conifers II</taxon>
        <taxon>Cupressales</taxon>
        <taxon>Cupressaceae</taxon>
        <taxon>Cryptomeria</taxon>
    </lineage>
</organism>
<evidence type="ECO:0000313" key="5">
    <source>
        <dbReference type="Proteomes" id="UP001234787"/>
    </source>
</evidence>
<proteinExistence type="inferred from homology"/>
<dbReference type="EMBL" id="BSEH01001298">
    <property type="protein sequence ID" value="GLJ59722.1"/>
    <property type="molecule type" value="Genomic_DNA"/>
</dbReference>
<evidence type="ECO:0000256" key="1">
    <source>
        <dbReference type="ARBA" id="ARBA00010790"/>
    </source>
</evidence>
<dbReference type="AlphaFoldDB" id="A0AAD3RQI3"/>
<keyword evidence="5" id="KW-1185">Reference proteome</keyword>
<dbReference type="Proteomes" id="UP001234787">
    <property type="component" value="Unassembled WGS sequence"/>
</dbReference>
<reference evidence="4" key="1">
    <citation type="submission" date="2022-12" db="EMBL/GenBank/DDBJ databases">
        <title>Chromosome-Level Genome Assembly of Japanese Cedar (Cryptomeriajaponica D. Don).</title>
        <authorList>
            <person name="Fujino T."/>
            <person name="Yamaguchi K."/>
            <person name="Yokoyama T."/>
            <person name="Hamanaka T."/>
            <person name="Harazono Y."/>
            <person name="Kamada H."/>
            <person name="Kobayashi W."/>
            <person name="Ujino-Ihara T."/>
            <person name="Uchiyama K."/>
            <person name="Matsumoto A."/>
            <person name="Izuno A."/>
            <person name="Tsumura Y."/>
            <person name="Toyoda A."/>
            <person name="Shigenobu S."/>
            <person name="Moriguchi Y."/>
            <person name="Ueno S."/>
            <person name="Kasahara M."/>
        </authorList>
    </citation>
    <scope>NUCLEOTIDE SEQUENCE</scope>
</reference>
<evidence type="ECO:0000256" key="2">
    <source>
        <dbReference type="SAM" id="MobiDB-lite"/>
    </source>
</evidence>
<dbReference type="Pfam" id="PF00732">
    <property type="entry name" value="GMC_oxred_N"/>
    <property type="match status" value="1"/>
</dbReference>
<dbReference type="Pfam" id="PF05199">
    <property type="entry name" value="GMC_oxred_C"/>
    <property type="match status" value="1"/>
</dbReference>
<dbReference type="GO" id="GO:0050660">
    <property type="term" value="F:flavin adenine dinucleotide binding"/>
    <property type="evidence" value="ECO:0007669"/>
    <property type="project" value="InterPro"/>
</dbReference>
<dbReference type="InterPro" id="IPR012132">
    <property type="entry name" value="GMC_OxRdtase"/>
</dbReference>
<protein>
    <recommendedName>
        <fullName evidence="3">Glucose-methanol-choline oxidoreductase N-terminal domain-containing protein</fullName>
    </recommendedName>
</protein>
<dbReference type="InterPro" id="IPR036188">
    <property type="entry name" value="FAD/NAD-bd_sf"/>
</dbReference>
<dbReference type="InterPro" id="IPR000172">
    <property type="entry name" value="GMC_OxRdtase_N"/>
</dbReference>
<feature type="domain" description="Glucose-methanol-choline oxidoreductase N-terminal" evidence="3">
    <location>
        <begin position="113"/>
        <end position="127"/>
    </location>
</feature>
<accession>A0AAD3RQI3</accession>